<evidence type="ECO:0000313" key="7">
    <source>
        <dbReference type="EMBL" id="KYJ85592.1"/>
    </source>
</evidence>
<dbReference type="Proteomes" id="UP000075359">
    <property type="component" value="Unassembled WGS sequence"/>
</dbReference>
<dbReference type="Pfam" id="PF00092">
    <property type="entry name" value="VWA"/>
    <property type="match status" value="1"/>
</dbReference>
<dbReference type="PROSITE" id="PS50234">
    <property type="entry name" value="VWFA"/>
    <property type="match status" value="1"/>
</dbReference>
<dbReference type="InterPro" id="IPR050768">
    <property type="entry name" value="UPF0353/GerABKA_families"/>
</dbReference>
<keyword evidence="4 5" id="KW-0472">Membrane</keyword>
<evidence type="ECO:0000313" key="8">
    <source>
        <dbReference type="Proteomes" id="UP000075359"/>
    </source>
</evidence>
<dbReference type="PANTHER" id="PTHR22550">
    <property type="entry name" value="SPORE GERMINATION PROTEIN"/>
    <property type="match status" value="1"/>
</dbReference>
<dbReference type="Gene3D" id="3.40.50.410">
    <property type="entry name" value="von Willebrand factor, type A domain"/>
    <property type="match status" value="1"/>
</dbReference>
<feature type="transmembrane region" description="Helical" evidence="5">
    <location>
        <begin position="277"/>
        <end position="296"/>
    </location>
</feature>
<sequence length="307" mass="34128">MHFTFGAPYFLLLLLLLPCFLWCREYNRSYYFPKLDWVGRESPLLSWEPWLKMLIFTLLVAALAKPFVYEAAGDRHKKGRDLVLAIDASGSMAQSGFDAKDRFKNKYETTLDLSSDFIKHRFDDNMGVVIFGTFAYTASPLTYDLEALESMLKMTTVGIAGESTAIGDALMQAMRTLSYGDARSKAVILLTDGYHNAGTTSPKAAVAKAKEQGIKIYTIGVGKRSDYDAALLETIAKETGGKSYSASSASELKEVYKEIDALEPSPVRGENYLNQRLLILFPLGTAFLLLLGWVLYPKRELLFGGGR</sequence>
<evidence type="ECO:0000256" key="4">
    <source>
        <dbReference type="ARBA" id="ARBA00023136"/>
    </source>
</evidence>
<evidence type="ECO:0000256" key="3">
    <source>
        <dbReference type="ARBA" id="ARBA00022989"/>
    </source>
</evidence>
<organism evidence="7 8">
    <name type="scientific">Sulfurovum riftiae</name>
    <dbReference type="NCBI Taxonomy" id="1630136"/>
    <lineage>
        <taxon>Bacteria</taxon>
        <taxon>Pseudomonadati</taxon>
        <taxon>Campylobacterota</taxon>
        <taxon>Epsilonproteobacteria</taxon>
        <taxon>Campylobacterales</taxon>
        <taxon>Sulfurovaceae</taxon>
        <taxon>Sulfurovum</taxon>
    </lineage>
</organism>
<keyword evidence="1" id="KW-1003">Cell membrane</keyword>
<keyword evidence="3 5" id="KW-1133">Transmembrane helix</keyword>
<dbReference type="STRING" id="1630136.AS592_00705"/>
<proteinExistence type="predicted"/>
<accession>A0A151CDI5</accession>
<reference evidence="7 8" key="1">
    <citation type="submission" date="2015-11" db="EMBL/GenBank/DDBJ databases">
        <title>Draft genome of Sulfurovum riftiae 1812E, a member of the Epsilonproteobacteria isolated from the tube of the deep-sea hydrothermal vent tubewom Riftia pachyptila.</title>
        <authorList>
            <person name="Vetriani C."/>
            <person name="Giovannelli D."/>
        </authorList>
    </citation>
    <scope>NUCLEOTIDE SEQUENCE [LARGE SCALE GENOMIC DNA]</scope>
    <source>
        <strain evidence="7 8">1812E</strain>
    </source>
</reference>
<dbReference type="AlphaFoldDB" id="A0A151CDI5"/>
<evidence type="ECO:0000256" key="2">
    <source>
        <dbReference type="ARBA" id="ARBA00022692"/>
    </source>
</evidence>
<dbReference type="PANTHER" id="PTHR22550:SF5">
    <property type="entry name" value="LEUCINE ZIPPER PROTEIN 4"/>
    <property type="match status" value="1"/>
</dbReference>
<feature type="domain" description="VWFA" evidence="6">
    <location>
        <begin position="81"/>
        <end position="259"/>
    </location>
</feature>
<comment type="caution">
    <text evidence="7">The sequence shown here is derived from an EMBL/GenBank/DDBJ whole genome shotgun (WGS) entry which is preliminary data.</text>
</comment>
<dbReference type="OrthoDB" id="6206554at2"/>
<name>A0A151CDI5_9BACT</name>
<gene>
    <name evidence="7" type="ORF">AS592_00705</name>
</gene>
<dbReference type="InterPro" id="IPR002035">
    <property type="entry name" value="VWF_A"/>
</dbReference>
<keyword evidence="8" id="KW-1185">Reference proteome</keyword>
<evidence type="ECO:0000256" key="1">
    <source>
        <dbReference type="ARBA" id="ARBA00022475"/>
    </source>
</evidence>
<dbReference type="SMART" id="SM00327">
    <property type="entry name" value="VWA"/>
    <property type="match status" value="1"/>
</dbReference>
<keyword evidence="2 5" id="KW-0812">Transmembrane</keyword>
<dbReference type="SUPFAM" id="SSF53300">
    <property type="entry name" value="vWA-like"/>
    <property type="match status" value="1"/>
</dbReference>
<dbReference type="RefSeq" id="WP_067332374.1">
    <property type="nucleotide sequence ID" value="NZ_LNKT01000071.1"/>
</dbReference>
<dbReference type="InterPro" id="IPR036465">
    <property type="entry name" value="vWFA_dom_sf"/>
</dbReference>
<dbReference type="EMBL" id="LNKT01000071">
    <property type="protein sequence ID" value="KYJ85592.1"/>
    <property type="molecule type" value="Genomic_DNA"/>
</dbReference>
<evidence type="ECO:0000256" key="5">
    <source>
        <dbReference type="SAM" id="Phobius"/>
    </source>
</evidence>
<protein>
    <recommendedName>
        <fullName evidence="6">VWFA domain-containing protein</fullName>
    </recommendedName>
</protein>
<evidence type="ECO:0000259" key="6">
    <source>
        <dbReference type="PROSITE" id="PS50234"/>
    </source>
</evidence>